<dbReference type="InterPro" id="IPR001466">
    <property type="entry name" value="Beta-lactam-related"/>
</dbReference>
<comment type="subcellular location">
    <subcellularLocation>
        <location evidence="1">Membrane</location>
    </subcellularLocation>
</comment>
<keyword evidence="3" id="KW-0732">Signal</keyword>
<name>A0AAT9H4Y9_9FLAO</name>
<feature type="signal peptide" evidence="3">
    <location>
        <begin position="1"/>
        <end position="17"/>
    </location>
</feature>
<evidence type="ECO:0000259" key="4">
    <source>
        <dbReference type="Pfam" id="PF00144"/>
    </source>
</evidence>
<dbReference type="GO" id="GO:0016020">
    <property type="term" value="C:membrane"/>
    <property type="evidence" value="ECO:0007669"/>
    <property type="project" value="UniProtKB-SubCell"/>
</dbReference>
<dbReference type="InterPro" id="IPR012338">
    <property type="entry name" value="Beta-lactam/transpept-like"/>
</dbReference>
<dbReference type="GO" id="GO:0016787">
    <property type="term" value="F:hydrolase activity"/>
    <property type="evidence" value="ECO:0007669"/>
    <property type="project" value="UniProtKB-KW"/>
</dbReference>
<accession>A0AAT9H4Y9</accession>
<keyword evidence="5" id="KW-0378">Hydrolase</keyword>
<dbReference type="EMBL" id="AP031573">
    <property type="protein sequence ID" value="BFM44546.1"/>
    <property type="molecule type" value="Genomic_DNA"/>
</dbReference>
<dbReference type="SUPFAM" id="SSF56601">
    <property type="entry name" value="beta-lactamase/transpeptidase-like"/>
    <property type="match status" value="1"/>
</dbReference>
<proteinExistence type="predicted"/>
<dbReference type="InterPro" id="IPR050491">
    <property type="entry name" value="AmpC-like"/>
</dbReference>
<dbReference type="PANTHER" id="PTHR46825">
    <property type="entry name" value="D-ALANYL-D-ALANINE-CARBOXYPEPTIDASE/ENDOPEPTIDASE AMPH"/>
    <property type="match status" value="1"/>
</dbReference>
<evidence type="ECO:0000256" key="1">
    <source>
        <dbReference type="ARBA" id="ARBA00004370"/>
    </source>
</evidence>
<dbReference type="AlphaFoldDB" id="A0AAT9H4Y9"/>
<dbReference type="Pfam" id="PF00144">
    <property type="entry name" value="Beta-lactamase"/>
    <property type="match status" value="1"/>
</dbReference>
<feature type="domain" description="Beta-lactamase-related" evidence="4">
    <location>
        <begin position="41"/>
        <end position="330"/>
    </location>
</feature>
<keyword evidence="2" id="KW-0472">Membrane</keyword>
<organism evidence="5">
    <name type="scientific">Flavobacterium sp. CFS9</name>
    <dbReference type="NCBI Taxonomy" id="3143118"/>
    <lineage>
        <taxon>Bacteria</taxon>
        <taxon>Pseudomonadati</taxon>
        <taxon>Bacteroidota</taxon>
        <taxon>Flavobacteriia</taxon>
        <taxon>Flavobacteriales</taxon>
        <taxon>Flavobacteriaceae</taxon>
        <taxon>Flavobacterium</taxon>
    </lineage>
</organism>
<evidence type="ECO:0000256" key="3">
    <source>
        <dbReference type="SAM" id="SignalP"/>
    </source>
</evidence>
<dbReference type="PANTHER" id="PTHR46825:SF11">
    <property type="entry name" value="PENICILLIN-BINDING PROTEIN 4"/>
    <property type="match status" value="1"/>
</dbReference>
<protein>
    <submittedName>
        <fullName evidence="5">Serine hydrolase domain-containing protein</fullName>
    </submittedName>
</protein>
<dbReference type="Gene3D" id="3.40.710.10">
    <property type="entry name" value="DD-peptidase/beta-lactamase superfamily"/>
    <property type="match status" value="1"/>
</dbReference>
<dbReference type="RefSeq" id="WP_369615650.1">
    <property type="nucleotide sequence ID" value="NZ_AP031573.1"/>
</dbReference>
<sequence length="344" mass="39697">MKLHLPLFLLFPLFLFAQNDLQKNITREYENGHFSGSVLYFDGKQTQKINKGFSNIQFDVEINDKTRFPIASITKLFTSLAILQLQEKGLIDIKDPVGKFIPELPENCQNILIKDLVTHHSGLENEPVKAVVNKYSIDNYIKEFVKKSPKDTLKFNYNNVDFILLSKTIERITKKDFSKSIEDLILQPLKMTNTGFVKESEVIKNLAYGYHNYSFGKGEKNKPLFNDRRFISNYYGAGALYSTTEDLHKLLIAIRNNELISEKSKNDFLLKPQTDDSGDWISGKPTFGFYYDDKTNIYKRSGNIDGFNSEIITNKNFDKILIILCNTDTADLRDLANKIYFKKQ</sequence>
<evidence type="ECO:0000256" key="2">
    <source>
        <dbReference type="ARBA" id="ARBA00023136"/>
    </source>
</evidence>
<feature type="chain" id="PRO_5043815216" evidence="3">
    <location>
        <begin position="18"/>
        <end position="344"/>
    </location>
</feature>
<evidence type="ECO:0000313" key="5">
    <source>
        <dbReference type="EMBL" id="BFM44546.1"/>
    </source>
</evidence>
<reference evidence="5" key="1">
    <citation type="submission" date="2024-05" db="EMBL/GenBank/DDBJ databases">
        <title>Whole-Genome Sequence of CFS9, a Potential Fish Probiotic Isolated from the Body Surface of Silurus asotus.</title>
        <authorList>
            <person name="Kojima M."/>
            <person name="Tobioka K."/>
            <person name="Yokota K."/>
            <person name="Nakatani H."/>
            <person name="Hori K."/>
            <person name="Tamaru Y."/>
            <person name="Okazaki F."/>
        </authorList>
    </citation>
    <scope>NUCLEOTIDE SEQUENCE</scope>
    <source>
        <strain evidence="5">CFS9</strain>
    </source>
</reference>
<gene>
    <name evidence="5" type="ORF">CFS9_31870</name>
</gene>